<proteinExistence type="inferred from homology"/>
<dbReference type="GO" id="GO:0008168">
    <property type="term" value="F:methyltransferase activity"/>
    <property type="evidence" value="ECO:0007669"/>
    <property type="project" value="UniProtKB-KW"/>
</dbReference>
<dbReference type="Gene3D" id="3.30.1960.10">
    <property type="entry name" value="tRNA wybutosine-synthesizing-like"/>
    <property type="match status" value="1"/>
</dbReference>
<dbReference type="FunFam" id="3.30.1960.10:FF:000002">
    <property type="entry name" value="tRNA wybutosine-synthesizing protein 2/3/4"/>
    <property type="match status" value="1"/>
</dbReference>
<keyword evidence="3" id="KW-0489">Methyltransferase</keyword>
<evidence type="ECO:0000256" key="8">
    <source>
        <dbReference type="ARBA" id="ARBA00049202"/>
    </source>
</evidence>
<comment type="similarity">
    <text evidence="1">Belongs to the TYW3 family.</text>
</comment>
<evidence type="ECO:0000256" key="1">
    <source>
        <dbReference type="ARBA" id="ARBA00008569"/>
    </source>
</evidence>
<evidence type="ECO:0000259" key="10">
    <source>
        <dbReference type="Pfam" id="PF02676"/>
    </source>
</evidence>
<organism evidence="11 12">
    <name type="scientific">Zostera marina</name>
    <name type="common">Eelgrass</name>
    <dbReference type="NCBI Taxonomy" id="29655"/>
    <lineage>
        <taxon>Eukaryota</taxon>
        <taxon>Viridiplantae</taxon>
        <taxon>Streptophyta</taxon>
        <taxon>Embryophyta</taxon>
        <taxon>Tracheophyta</taxon>
        <taxon>Spermatophyta</taxon>
        <taxon>Magnoliopsida</taxon>
        <taxon>Liliopsida</taxon>
        <taxon>Zosteraceae</taxon>
        <taxon>Zostera</taxon>
    </lineage>
</organism>
<reference evidence="12" key="1">
    <citation type="journal article" date="2016" name="Nature">
        <title>The genome of the seagrass Zostera marina reveals angiosperm adaptation to the sea.</title>
        <authorList>
            <person name="Olsen J.L."/>
            <person name="Rouze P."/>
            <person name="Verhelst B."/>
            <person name="Lin Y.-C."/>
            <person name="Bayer T."/>
            <person name="Collen J."/>
            <person name="Dattolo E."/>
            <person name="De Paoli E."/>
            <person name="Dittami S."/>
            <person name="Maumus F."/>
            <person name="Michel G."/>
            <person name="Kersting A."/>
            <person name="Lauritano C."/>
            <person name="Lohaus R."/>
            <person name="Toepel M."/>
            <person name="Tonon T."/>
            <person name="Vanneste K."/>
            <person name="Amirebrahimi M."/>
            <person name="Brakel J."/>
            <person name="Bostroem C."/>
            <person name="Chovatia M."/>
            <person name="Grimwood J."/>
            <person name="Jenkins J.W."/>
            <person name="Jueterbock A."/>
            <person name="Mraz A."/>
            <person name="Stam W.T."/>
            <person name="Tice H."/>
            <person name="Bornberg-Bauer E."/>
            <person name="Green P.J."/>
            <person name="Pearson G.A."/>
            <person name="Procaccini G."/>
            <person name="Duarte C.M."/>
            <person name="Schmutz J."/>
            <person name="Reusch T.B.H."/>
            <person name="Van de Peer Y."/>
        </authorList>
    </citation>
    <scope>NUCLEOTIDE SEQUENCE [LARGE SCALE GENOMIC DNA]</scope>
    <source>
        <strain evidence="12">cv. Finnish</strain>
    </source>
</reference>
<feature type="region of interest" description="Disordered" evidence="9">
    <location>
        <begin position="1"/>
        <end position="26"/>
    </location>
</feature>
<keyword evidence="5" id="KW-0949">S-adenosyl-L-methionine</keyword>
<evidence type="ECO:0000256" key="9">
    <source>
        <dbReference type="SAM" id="MobiDB-lite"/>
    </source>
</evidence>
<dbReference type="Pfam" id="PF02676">
    <property type="entry name" value="TYW3"/>
    <property type="match status" value="1"/>
</dbReference>
<keyword evidence="4" id="KW-0808">Transferase</keyword>
<gene>
    <name evidence="11" type="ORF">ZOSMA_69G00180</name>
</gene>
<evidence type="ECO:0000256" key="5">
    <source>
        <dbReference type="ARBA" id="ARBA00022691"/>
    </source>
</evidence>
<dbReference type="PANTHER" id="PTHR48418:SF1">
    <property type="entry name" value="TRNA WYBUTOSINE-SYNTHESIZING PROTEIN 3"/>
    <property type="match status" value="1"/>
</dbReference>
<dbReference type="GO" id="GO:0032259">
    <property type="term" value="P:methylation"/>
    <property type="evidence" value="ECO:0007669"/>
    <property type="project" value="UniProtKB-KW"/>
</dbReference>
<keyword evidence="6" id="KW-0819">tRNA processing</keyword>
<dbReference type="Proteomes" id="UP000036987">
    <property type="component" value="Unassembled WGS sequence"/>
</dbReference>
<evidence type="ECO:0000313" key="12">
    <source>
        <dbReference type="Proteomes" id="UP000036987"/>
    </source>
</evidence>
<dbReference type="OMA" id="TWLYVSH"/>
<dbReference type="EMBL" id="LFYR01001802">
    <property type="protein sequence ID" value="KMZ59322.1"/>
    <property type="molecule type" value="Genomic_DNA"/>
</dbReference>
<evidence type="ECO:0000256" key="7">
    <source>
        <dbReference type="ARBA" id="ARBA00030554"/>
    </source>
</evidence>
<dbReference type="SUPFAM" id="SSF111278">
    <property type="entry name" value="SSo0622-like"/>
    <property type="match status" value="1"/>
</dbReference>
<dbReference type="AlphaFoldDB" id="A0A0K9NTE3"/>
<evidence type="ECO:0000256" key="6">
    <source>
        <dbReference type="ARBA" id="ARBA00022694"/>
    </source>
</evidence>
<comment type="catalytic activity">
    <reaction evidence="8">
        <text>4-demethyl-7-[(3S)-3-amino-3-carboxypropyl]wyosine(37) in tRNA(Phe) + S-adenosyl-L-methionine = 7-[(3S)-3-amino-3-carboxypropyl]wyosine(37) in tRNA(Phe) + S-adenosyl-L-homocysteine + H(+)</text>
        <dbReference type="Rhea" id="RHEA:36635"/>
        <dbReference type="Rhea" id="RHEA-COMP:10378"/>
        <dbReference type="Rhea" id="RHEA-COMP:10379"/>
        <dbReference type="ChEBI" id="CHEBI:15378"/>
        <dbReference type="ChEBI" id="CHEBI:57856"/>
        <dbReference type="ChEBI" id="CHEBI:59789"/>
        <dbReference type="ChEBI" id="CHEBI:73543"/>
        <dbReference type="ChEBI" id="CHEBI:73550"/>
        <dbReference type="EC" id="2.1.1.282"/>
    </reaction>
</comment>
<sequence>MEFEKRKAATMAAISDPNPDKSPKGNLDTPIIPLIDAINLHPSFFTTSSCSGRISILHHPPPATGDEDENTSTVKKKKKKKAGGGKWILVSHDPVEPESVIDLLFKKEDSTCIVRRNQGSLVFRFEPLIIAIECRDTAAAQVLVSLAISSGFRESGIASVDKRIMMSIRCSIRLEVPLGDIDGIMVSPDYIRYLVDIANQKMELNRSRTDVFFRNLQHQLSPTSSSSQPPS</sequence>
<dbReference type="InterPro" id="IPR036602">
    <property type="entry name" value="tRNA_yW-synthesising-like_sf"/>
</dbReference>
<evidence type="ECO:0000256" key="2">
    <source>
        <dbReference type="ARBA" id="ARBA00012750"/>
    </source>
</evidence>
<evidence type="ECO:0000256" key="3">
    <source>
        <dbReference type="ARBA" id="ARBA00022603"/>
    </source>
</evidence>
<dbReference type="PANTHER" id="PTHR48418">
    <property type="entry name" value="TRNA WYBUTOSINE-SYNTHESIZING PROTEIN 3"/>
    <property type="match status" value="1"/>
</dbReference>
<dbReference type="STRING" id="29655.A0A0K9NTE3"/>
<evidence type="ECO:0000256" key="4">
    <source>
        <dbReference type="ARBA" id="ARBA00022679"/>
    </source>
</evidence>
<dbReference type="InterPro" id="IPR003827">
    <property type="entry name" value="tRNA_yW-synthesising"/>
</dbReference>
<dbReference type="OrthoDB" id="263283at2759"/>
<evidence type="ECO:0000313" key="11">
    <source>
        <dbReference type="EMBL" id="KMZ59322.1"/>
    </source>
</evidence>
<feature type="region of interest" description="Disordered" evidence="9">
    <location>
        <begin position="56"/>
        <end position="79"/>
    </location>
</feature>
<accession>A0A0K9NTE3</accession>
<keyword evidence="12" id="KW-1185">Reference proteome</keyword>
<dbReference type="GO" id="GO:0008033">
    <property type="term" value="P:tRNA processing"/>
    <property type="evidence" value="ECO:0007669"/>
    <property type="project" value="UniProtKB-KW"/>
</dbReference>
<protein>
    <recommendedName>
        <fullName evidence="2">tRNA(Phe) 7-[(3-amino-3-carboxypropyl)-4-demethylwyosine(37)-N(4)]-methyltransferase</fullName>
        <ecNumber evidence="2">2.1.1.282</ecNumber>
    </recommendedName>
    <alternativeName>
        <fullName evidence="7">tRNA(Phe) 7-((3-amino-3-carboxypropyl)-4-demethylwyosine(37)-N(4))-methyltransferase</fullName>
    </alternativeName>
</protein>
<feature type="domain" description="tRNA wybutosine-synthesizing protein" evidence="10">
    <location>
        <begin position="5"/>
        <end position="217"/>
    </location>
</feature>
<dbReference type="EC" id="2.1.1.282" evidence="2"/>
<name>A0A0K9NTE3_ZOSMR</name>
<comment type="caution">
    <text evidence="11">The sequence shown here is derived from an EMBL/GenBank/DDBJ whole genome shotgun (WGS) entry which is preliminary data.</text>
</comment>